<comment type="caution">
    <text evidence="3">The sequence shown here is derived from an EMBL/GenBank/DDBJ whole genome shotgun (WGS) entry which is preliminary data.</text>
</comment>
<feature type="region of interest" description="Disordered" evidence="1">
    <location>
        <begin position="66"/>
        <end position="99"/>
    </location>
</feature>
<reference evidence="3 4" key="1">
    <citation type="submission" date="2023-03" db="EMBL/GenBank/DDBJ databases">
        <title>High recombination rates correlate with genetic variation in Cardiocondyla obscurior ants.</title>
        <authorList>
            <person name="Errbii M."/>
        </authorList>
    </citation>
    <scope>NUCLEOTIDE SEQUENCE [LARGE SCALE GENOMIC DNA]</scope>
    <source>
        <strain evidence="3">Alpha-2009</strain>
        <tissue evidence="3">Whole body</tissue>
    </source>
</reference>
<evidence type="ECO:0000313" key="3">
    <source>
        <dbReference type="EMBL" id="KAL0133509.1"/>
    </source>
</evidence>
<organism evidence="3 4">
    <name type="scientific">Cardiocondyla obscurior</name>
    <dbReference type="NCBI Taxonomy" id="286306"/>
    <lineage>
        <taxon>Eukaryota</taxon>
        <taxon>Metazoa</taxon>
        <taxon>Ecdysozoa</taxon>
        <taxon>Arthropoda</taxon>
        <taxon>Hexapoda</taxon>
        <taxon>Insecta</taxon>
        <taxon>Pterygota</taxon>
        <taxon>Neoptera</taxon>
        <taxon>Endopterygota</taxon>
        <taxon>Hymenoptera</taxon>
        <taxon>Apocrita</taxon>
        <taxon>Aculeata</taxon>
        <taxon>Formicoidea</taxon>
        <taxon>Formicidae</taxon>
        <taxon>Myrmicinae</taxon>
        <taxon>Cardiocondyla</taxon>
    </lineage>
</organism>
<proteinExistence type="predicted"/>
<protein>
    <recommendedName>
        <fullName evidence="5">Secreted protein</fullName>
    </recommendedName>
</protein>
<dbReference type="Proteomes" id="UP001430953">
    <property type="component" value="Unassembled WGS sequence"/>
</dbReference>
<dbReference type="AlphaFoldDB" id="A0AAW2H1Z0"/>
<sequence length="99" mass="11013">MLSLTCFLASLLTSGDALIISFIDTFVRAKRPSIYSLILDEGAISWRANTLHDVVVQTPWARKTAFQGGSMDRGRDGKRKTKKERATGNNSIKRRTPSN</sequence>
<gene>
    <name evidence="3" type="ORF">PUN28_000918</name>
</gene>
<feature type="signal peptide" evidence="2">
    <location>
        <begin position="1"/>
        <end position="17"/>
    </location>
</feature>
<accession>A0AAW2H1Z0</accession>
<name>A0AAW2H1Z0_9HYME</name>
<evidence type="ECO:0000256" key="2">
    <source>
        <dbReference type="SAM" id="SignalP"/>
    </source>
</evidence>
<keyword evidence="2" id="KW-0732">Signal</keyword>
<dbReference type="EMBL" id="JADYXP020000001">
    <property type="protein sequence ID" value="KAL0133509.1"/>
    <property type="molecule type" value="Genomic_DNA"/>
</dbReference>
<keyword evidence="4" id="KW-1185">Reference proteome</keyword>
<evidence type="ECO:0000313" key="4">
    <source>
        <dbReference type="Proteomes" id="UP001430953"/>
    </source>
</evidence>
<feature type="chain" id="PRO_5043396855" description="Secreted protein" evidence="2">
    <location>
        <begin position="18"/>
        <end position="99"/>
    </location>
</feature>
<evidence type="ECO:0000256" key="1">
    <source>
        <dbReference type="SAM" id="MobiDB-lite"/>
    </source>
</evidence>
<evidence type="ECO:0008006" key="5">
    <source>
        <dbReference type="Google" id="ProtNLM"/>
    </source>
</evidence>